<dbReference type="RefSeq" id="WP_157926230.1">
    <property type="nucleotide sequence ID" value="NZ_BAUG01000008.1"/>
</dbReference>
<evidence type="ECO:0008006" key="3">
    <source>
        <dbReference type="Google" id="ProtNLM"/>
    </source>
</evidence>
<dbReference type="EMBL" id="LT634361">
    <property type="protein sequence ID" value="SFZ82719.1"/>
    <property type="molecule type" value="Genomic_DNA"/>
</dbReference>
<reference evidence="1 2" key="1">
    <citation type="submission" date="2016-11" db="EMBL/GenBank/DDBJ databases">
        <authorList>
            <person name="Jaros S."/>
            <person name="Januszkiewicz K."/>
            <person name="Wedrychowicz H."/>
        </authorList>
    </citation>
    <scope>NUCLEOTIDE SEQUENCE [LARGE SCALE GENOMIC DNA]</scope>
    <source>
        <strain evidence="1">NCIMB 2154T</strain>
    </source>
</reference>
<gene>
    <name evidence="1" type="ORF">MARIT_1722</name>
</gene>
<dbReference type="STRING" id="1349785.GCA_000509405_02246"/>
<dbReference type="AlphaFoldDB" id="A0A2H1E9Q2"/>
<dbReference type="Proteomes" id="UP000231564">
    <property type="component" value="Chromosome MARIT"/>
</dbReference>
<protein>
    <recommendedName>
        <fullName evidence="3">Lipoprotein</fullName>
    </recommendedName>
</protein>
<sequence length="56" mass="6030">MKNIVFIVICVVSMIGFSSCGSTSPCGLAANTPNTKQIKQDHLLNFQDTETSVAIR</sequence>
<dbReference type="PROSITE" id="PS51257">
    <property type="entry name" value="PROKAR_LIPOPROTEIN"/>
    <property type="match status" value="1"/>
</dbReference>
<dbReference type="OrthoDB" id="1190791at2"/>
<evidence type="ECO:0000313" key="2">
    <source>
        <dbReference type="Proteomes" id="UP000231564"/>
    </source>
</evidence>
<evidence type="ECO:0000313" key="1">
    <source>
        <dbReference type="EMBL" id="SFZ82719.1"/>
    </source>
</evidence>
<organism evidence="1 2">
    <name type="scientific">Tenacibaculum maritimum NCIMB 2154</name>
    <dbReference type="NCBI Taxonomy" id="1349785"/>
    <lineage>
        <taxon>Bacteria</taxon>
        <taxon>Pseudomonadati</taxon>
        <taxon>Bacteroidota</taxon>
        <taxon>Flavobacteriia</taxon>
        <taxon>Flavobacteriales</taxon>
        <taxon>Flavobacteriaceae</taxon>
        <taxon>Tenacibaculum</taxon>
    </lineage>
</organism>
<keyword evidence="2" id="KW-1185">Reference proteome</keyword>
<accession>A0A2H1E9Q2</accession>
<proteinExistence type="predicted"/>
<dbReference type="KEGG" id="tmar:MARIT_1722"/>
<dbReference type="GeneID" id="47724648"/>
<name>A0A2H1E9Q2_9FLAO</name>